<dbReference type="PATRIC" id="fig|1229276.3.peg.291"/>
<proteinExistence type="predicted"/>
<name>A0A0B8T3M9_9SPHI</name>
<evidence type="ECO:0000313" key="2">
    <source>
        <dbReference type="Proteomes" id="UP000031802"/>
    </source>
</evidence>
<dbReference type="EMBL" id="JJMU01000002">
    <property type="protein sequence ID" value="KGE16167.1"/>
    <property type="molecule type" value="Genomic_DNA"/>
</dbReference>
<evidence type="ECO:0000313" key="1">
    <source>
        <dbReference type="EMBL" id="KGE16167.1"/>
    </source>
</evidence>
<reference evidence="2" key="1">
    <citation type="submission" date="2014-04" db="EMBL/GenBank/DDBJ databases">
        <title>Whole-Genome optical mapping and complete genome sequence of Sphingobacterium deserti sp. nov., a new spaces isolated from desert in the west of China.</title>
        <authorList>
            <person name="Teng C."/>
            <person name="Zhou Z."/>
            <person name="Li X."/>
            <person name="Chen M."/>
            <person name="Lin M."/>
            <person name="Wang L."/>
            <person name="Su S."/>
            <person name="Zhang C."/>
            <person name="Zhang W."/>
        </authorList>
    </citation>
    <scope>NUCLEOTIDE SEQUENCE [LARGE SCALE GENOMIC DNA]</scope>
    <source>
        <strain evidence="2">ACCC05744</strain>
    </source>
</reference>
<organism evidence="1 2">
    <name type="scientific">Sphingobacterium deserti</name>
    <dbReference type="NCBI Taxonomy" id="1229276"/>
    <lineage>
        <taxon>Bacteria</taxon>
        <taxon>Pseudomonadati</taxon>
        <taxon>Bacteroidota</taxon>
        <taxon>Sphingobacteriia</taxon>
        <taxon>Sphingobacteriales</taxon>
        <taxon>Sphingobacteriaceae</taxon>
        <taxon>Sphingobacterium</taxon>
    </lineage>
</organism>
<accession>A0A0B8T3M9</accession>
<dbReference type="AlphaFoldDB" id="A0A0B8T3M9"/>
<dbReference type="STRING" id="1229276.DI53_0282"/>
<dbReference type="Proteomes" id="UP000031802">
    <property type="component" value="Unassembled WGS sequence"/>
</dbReference>
<sequence>MYDHFLKNCKIETDGGSVDAIPTIENGKYKNGQNKNEGV</sequence>
<keyword evidence="2" id="KW-1185">Reference proteome</keyword>
<protein>
    <submittedName>
        <fullName evidence="1">Uncharacterized protein</fullName>
    </submittedName>
</protein>
<reference evidence="1 2" key="2">
    <citation type="journal article" date="2015" name="PLoS ONE">
        <title>Whole-Genome Optical Mapping and Finished Genome Sequence of Sphingobacterium deserti sp. nov., a New Species Isolated from the Western Desert of China.</title>
        <authorList>
            <person name="Teng C."/>
            <person name="Zhou Z."/>
            <person name="Molnar I."/>
            <person name="Li X."/>
            <person name="Tang R."/>
            <person name="Chen M."/>
            <person name="Wang L."/>
            <person name="Su S."/>
            <person name="Zhang W."/>
            <person name="Lin M."/>
        </authorList>
    </citation>
    <scope>NUCLEOTIDE SEQUENCE [LARGE SCALE GENOMIC DNA]</scope>
    <source>
        <strain evidence="2">ACCC05744</strain>
    </source>
</reference>
<gene>
    <name evidence="1" type="ORF">DI53_0282</name>
</gene>
<comment type="caution">
    <text evidence="1">The sequence shown here is derived from an EMBL/GenBank/DDBJ whole genome shotgun (WGS) entry which is preliminary data.</text>
</comment>